<evidence type="ECO:0000313" key="2">
    <source>
        <dbReference type="EMBL" id="MDY0745942.1"/>
    </source>
</evidence>
<feature type="transmembrane region" description="Helical" evidence="1">
    <location>
        <begin position="27"/>
        <end position="47"/>
    </location>
</feature>
<gene>
    <name evidence="2" type="ORF">SNE35_15585</name>
</gene>
<evidence type="ECO:0000256" key="1">
    <source>
        <dbReference type="SAM" id="Phobius"/>
    </source>
</evidence>
<keyword evidence="1" id="KW-0472">Membrane</keyword>
<keyword evidence="1" id="KW-0812">Transmembrane</keyword>
<dbReference type="EMBL" id="JAXCLA010000005">
    <property type="protein sequence ID" value="MDY0745942.1"/>
    <property type="molecule type" value="Genomic_DNA"/>
</dbReference>
<reference evidence="2 3" key="1">
    <citation type="submission" date="2023-11" db="EMBL/GenBank/DDBJ databases">
        <title>Paucibacter sp. nov., isolated from fresh soil in Korea.</title>
        <authorList>
            <person name="Le N.T.T."/>
        </authorList>
    </citation>
    <scope>NUCLEOTIDE SEQUENCE [LARGE SCALE GENOMIC DNA]</scope>
    <source>
        <strain evidence="2 3">R3-3</strain>
    </source>
</reference>
<accession>A0ABU5DI21</accession>
<comment type="caution">
    <text evidence="2">The sequence shown here is derived from an EMBL/GenBank/DDBJ whole genome shotgun (WGS) entry which is preliminary data.</text>
</comment>
<keyword evidence="3" id="KW-1185">Reference proteome</keyword>
<organism evidence="2 3">
    <name type="scientific">Roseateles agri</name>
    <dbReference type="NCBI Taxonomy" id="3098619"/>
    <lineage>
        <taxon>Bacteria</taxon>
        <taxon>Pseudomonadati</taxon>
        <taxon>Pseudomonadota</taxon>
        <taxon>Betaproteobacteria</taxon>
        <taxon>Burkholderiales</taxon>
        <taxon>Sphaerotilaceae</taxon>
        <taxon>Roseateles</taxon>
    </lineage>
</organism>
<name>A0ABU5DI21_9BURK</name>
<proteinExistence type="predicted"/>
<keyword evidence="1" id="KW-1133">Transmembrane helix</keyword>
<dbReference type="Proteomes" id="UP001285263">
    <property type="component" value="Unassembled WGS sequence"/>
</dbReference>
<feature type="transmembrane region" description="Helical" evidence="1">
    <location>
        <begin position="67"/>
        <end position="86"/>
    </location>
</feature>
<protein>
    <submittedName>
        <fullName evidence="2">Uncharacterized protein</fullName>
    </submittedName>
</protein>
<sequence>MLAVSGVLADHAFQLWSRGKSFQSVELFGISICCLGGCFDPVNWMWICLPFTRNHITEPGRFAKAGWIIIGLGWLVFVVGMIGKYVHP</sequence>
<evidence type="ECO:0000313" key="3">
    <source>
        <dbReference type="Proteomes" id="UP001285263"/>
    </source>
</evidence>